<evidence type="ECO:0000313" key="1">
    <source>
        <dbReference type="EMBL" id="KAK3713105.1"/>
    </source>
</evidence>
<proteinExistence type="predicted"/>
<gene>
    <name evidence="1" type="ORF">RRG08_036717</name>
</gene>
<keyword evidence="2" id="KW-1185">Reference proteome</keyword>
<evidence type="ECO:0000313" key="2">
    <source>
        <dbReference type="Proteomes" id="UP001283361"/>
    </source>
</evidence>
<dbReference type="Proteomes" id="UP001283361">
    <property type="component" value="Unassembled WGS sequence"/>
</dbReference>
<dbReference type="AlphaFoldDB" id="A0AAE1CMV0"/>
<sequence>MNAPEQTHLLLKNDNCYDCPGGGTRLLHQECPVQRNDHGEMQIMGVWKTLSDSYEWPMITLDEIDEV</sequence>
<name>A0AAE1CMV0_9GAST</name>
<reference evidence="1" key="1">
    <citation type="journal article" date="2023" name="G3 (Bethesda)">
        <title>A reference genome for the long-term kleptoplast-retaining sea slug Elysia crispata morphotype clarki.</title>
        <authorList>
            <person name="Eastman K.E."/>
            <person name="Pendleton A.L."/>
            <person name="Shaikh M.A."/>
            <person name="Suttiyut T."/>
            <person name="Ogas R."/>
            <person name="Tomko P."/>
            <person name="Gavelis G."/>
            <person name="Widhalm J.R."/>
            <person name="Wisecaver J.H."/>
        </authorList>
    </citation>
    <scope>NUCLEOTIDE SEQUENCE</scope>
    <source>
        <strain evidence="1">ECLA1</strain>
    </source>
</reference>
<accession>A0AAE1CMV0</accession>
<organism evidence="1 2">
    <name type="scientific">Elysia crispata</name>
    <name type="common">lettuce slug</name>
    <dbReference type="NCBI Taxonomy" id="231223"/>
    <lineage>
        <taxon>Eukaryota</taxon>
        <taxon>Metazoa</taxon>
        <taxon>Spiralia</taxon>
        <taxon>Lophotrochozoa</taxon>
        <taxon>Mollusca</taxon>
        <taxon>Gastropoda</taxon>
        <taxon>Heterobranchia</taxon>
        <taxon>Euthyneura</taxon>
        <taxon>Panpulmonata</taxon>
        <taxon>Sacoglossa</taxon>
        <taxon>Placobranchoidea</taxon>
        <taxon>Plakobranchidae</taxon>
        <taxon>Elysia</taxon>
    </lineage>
</organism>
<protein>
    <submittedName>
        <fullName evidence="1">Uncharacterized protein</fullName>
    </submittedName>
</protein>
<comment type="caution">
    <text evidence="1">The sequence shown here is derived from an EMBL/GenBank/DDBJ whole genome shotgun (WGS) entry which is preliminary data.</text>
</comment>
<dbReference type="EMBL" id="JAWDGP010007571">
    <property type="protein sequence ID" value="KAK3713105.1"/>
    <property type="molecule type" value="Genomic_DNA"/>
</dbReference>